<evidence type="ECO:0000256" key="6">
    <source>
        <dbReference type="ARBA" id="ARBA00022756"/>
    </source>
</evidence>
<dbReference type="InterPro" id="IPR005815">
    <property type="entry name" value="BioA"/>
</dbReference>
<feature type="binding site" evidence="9">
    <location>
        <position position="274"/>
    </location>
    <ligand>
        <name>substrate</name>
    </ligand>
</feature>
<feature type="binding site" evidence="9">
    <location>
        <begin position="119"/>
        <end position="120"/>
    </location>
    <ligand>
        <name>pyridoxal 5'-phosphate</name>
        <dbReference type="ChEBI" id="CHEBI:597326"/>
    </ligand>
</feature>
<dbReference type="InterPro" id="IPR015424">
    <property type="entry name" value="PyrdxlP-dep_Trfase"/>
</dbReference>
<dbReference type="SUPFAM" id="SSF53383">
    <property type="entry name" value="PLP-dependent transferases"/>
    <property type="match status" value="1"/>
</dbReference>
<feature type="site" description="Participates in the substrate recognition with KAPA and in a stacking interaction with the adenine ring of SAM" evidence="9">
    <location>
        <position position="24"/>
    </location>
</feature>
<feature type="binding site" evidence="9">
    <location>
        <position position="245"/>
    </location>
    <ligand>
        <name>pyridoxal 5'-phosphate</name>
        <dbReference type="ChEBI" id="CHEBI:597326"/>
    </ligand>
</feature>
<keyword evidence="5 9" id="KW-0949">S-adenosyl-L-methionine</keyword>
<comment type="pathway">
    <text evidence="2 9">Cofactor biosynthesis; biotin biosynthesis; 7,8-diaminononanoate from 8-amino-7-oxononanoate (SAM route): step 1/1.</text>
</comment>
<evidence type="ECO:0000256" key="8">
    <source>
        <dbReference type="ARBA" id="ARBA00048449"/>
    </source>
</evidence>
<dbReference type="EC" id="2.6.1.62" evidence="9"/>
<evidence type="ECO:0000256" key="4">
    <source>
        <dbReference type="ARBA" id="ARBA00022679"/>
    </source>
</evidence>
<dbReference type="GO" id="GO:0004015">
    <property type="term" value="F:adenosylmethionine-8-amino-7-oxononanoate transaminase activity"/>
    <property type="evidence" value="ECO:0007669"/>
    <property type="project" value="UniProtKB-EC"/>
</dbReference>
<comment type="subcellular location">
    <subcellularLocation>
        <location evidence="9">Cytoplasm</location>
    </subcellularLocation>
</comment>
<dbReference type="PIRSF" id="PIRSF000521">
    <property type="entry name" value="Transaminase_4ab_Lys_Orn"/>
    <property type="match status" value="1"/>
</dbReference>
<feature type="binding site" evidence="9">
    <location>
        <position position="59"/>
    </location>
    <ligand>
        <name>substrate</name>
    </ligand>
</feature>
<feature type="binding site" evidence="9">
    <location>
        <position position="308"/>
    </location>
    <ligand>
        <name>substrate</name>
    </ligand>
</feature>
<evidence type="ECO:0000256" key="1">
    <source>
        <dbReference type="ARBA" id="ARBA00001933"/>
    </source>
</evidence>
<dbReference type="InterPro" id="IPR015421">
    <property type="entry name" value="PyrdxlP-dep_Trfase_major"/>
</dbReference>
<evidence type="ECO:0000256" key="9">
    <source>
        <dbReference type="HAMAP-Rule" id="MF_00834"/>
    </source>
</evidence>
<name>A0ABW3NNV4_9FLAO</name>
<dbReference type="InterPro" id="IPR005814">
    <property type="entry name" value="Aminotrans_3"/>
</dbReference>
<keyword evidence="3 9" id="KW-0032">Aminotransferase</keyword>
<dbReference type="Gene3D" id="3.40.640.10">
    <property type="entry name" value="Type I PLP-dependent aspartate aminotransferase-like (Major domain)"/>
    <property type="match status" value="1"/>
</dbReference>
<evidence type="ECO:0000313" key="10">
    <source>
        <dbReference type="EMBL" id="MFD1094762.1"/>
    </source>
</evidence>
<dbReference type="Pfam" id="PF00202">
    <property type="entry name" value="Aminotran_3"/>
    <property type="match status" value="1"/>
</dbReference>
<dbReference type="PANTHER" id="PTHR42684:SF3">
    <property type="entry name" value="ADENOSYLMETHIONINE-8-AMINO-7-OXONONANOATE AMINOTRANSFERASE"/>
    <property type="match status" value="1"/>
</dbReference>
<accession>A0ABW3NNV4</accession>
<keyword evidence="7 9" id="KW-0663">Pyridoxal phosphate</keyword>
<keyword evidence="6 9" id="KW-0093">Biotin biosynthesis</keyword>
<feature type="modified residue" description="N6-(pyridoxal phosphate)lysine" evidence="9">
    <location>
        <position position="274"/>
    </location>
</feature>
<keyword evidence="9" id="KW-0963">Cytoplasm</keyword>
<keyword evidence="11" id="KW-1185">Reference proteome</keyword>
<dbReference type="InterPro" id="IPR015422">
    <property type="entry name" value="PyrdxlP-dep_Trfase_small"/>
</dbReference>
<dbReference type="Proteomes" id="UP001597131">
    <property type="component" value="Unassembled WGS sequence"/>
</dbReference>
<proteinExistence type="inferred from homology"/>
<comment type="function">
    <text evidence="9">Catalyzes the transfer of the alpha-amino group from S-adenosyl-L-methionine (SAM) to 7-keto-8-aminopelargonic acid (KAPA) to form 7,8-diaminopelargonic acid (DAPA). It is the only aminotransferase known to utilize SAM as an amino donor.</text>
</comment>
<comment type="subunit">
    <text evidence="9">Homodimer.</text>
</comment>
<evidence type="ECO:0000256" key="2">
    <source>
        <dbReference type="ARBA" id="ARBA00005063"/>
    </source>
</evidence>
<protein>
    <recommendedName>
        <fullName evidence="9">Adenosylmethionine-8-amino-7-oxononanoate aminotransferase</fullName>
        <ecNumber evidence="9">2.6.1.62</ecNumber>
    </recommendedName>
    <alternativeName>
        <fullName evidence="9">7,8-diamino-pelargonic acid aminotransferase</fullName>
        <shortName evidence="9">DAPA AT</shortName>
        <shortName evidence="9">DAPA aminotransferase</shortName>
    </alternativeName>
    <alternativeName>
        <fullName evidence="9">7,8-diaminononanoate synthase</fullName>
        <shortName evidence="9">DANS</shortName>
    </alternativeName>
    <alternativeName>
        <fullName evidence="9">Diaminopelargonic acid synthase</fullName>
    </alternativeName>
</protein>
<feature type="binding site" evidence="9">
    <location>
        <begin position="309"/>
        <end position="310"/>
    </location>
    <ligand>
        <name>pyridoxal 5'-phosphate</name>
        <dbReference type="ChEBI" id="CHEBI:597326"/>
    </ligand>
</feature>
<comment type="caution">
    <text evidence="10">The sequence shown here is derived from an EMBL/GenBank/DDBJ whole genome shotgun (WGS) entry which is preliminary data.</text>
</comment>
<dbReference type="PANTHER" id="PTHR42684">
    <property type="entry name" value="ADENOSYLMETHIONINE-8-AMINO-7-OXONONANOATE AMINOTRANSFERASE"/>
    <property type="match status" value="1"/>
</dbReference>
<gene>
    <name evidence="9 10" type="primary">bioA</name>
    <name evidence="10" type="ORF">ACFQ3Q_03285</name>
</gene>
<dbReference type="EMBL" id="JBHTLI010000001">
    <property type="protein sequence ID" value="MFD1094762.1"/>
    <property type="molecule type" value="Genomic_DNA"/>
</dbReference>
<comment type="catalytic activity">
    <reaction evidence="8 9">
        <text>(8S)-8-amino-7-oxononanoate + S-adenosyl-L-methionine = S-adenosyl-4-methylsulfanyl-2-oxobutanoate + (7R,8S)-7,8-diammoniononanoate</text>
        <dbReference type="Rhea" id="RHEA:16861"/>
        <dbReference type="ChEBI" id="CHEBI:16490"/>
        <dbReference type="ChEBI" id="CHEBI:59789"/>
        <dbReference type="ChEBI" id="CHEBI:149468"/>
        <dbReference type="ChEBI" id="CHEBI:149469"/>
        <dbReference type="EC" id="2.6.1.62"/>
    </reaction>
</comment>
<evidence type="ECO:0000256" key="3">
    <source>
        <dbReference type="ARBA" id="ARBA00022576"/>
    </source>
</evidence>
<dbReference type="HAMAP" id="MF_00834">
    <property type="entry name" value="BioA"/>
    <property type="match status" value="1"/>
</dbReference>
<reference evidence="11" key="1">
    <citation type="journal article" date="2019" name="Int. J. Syst. Evol. Microbiol.">
        <title>The Global Catalogue of Microorganisms (GCM) 10K type strain sequencing project: providing services to taxonomists for standard genome sequencing and annotation.</title>
        <authorList>
            <consortium name="The Broad Institute Genomics Platform"/>
            <consortium name="The Broad Institute Genome Sequencing Center for Infectious Disease"/>
            <person name="Wu L."/>
            <person name="Ma J."/>
        </authorList>
    </citation>
    <scope>NUCLEOTIDE SEQUENCE [LARGE SCALE GENOMIC DNA]</scope>
    <source>
        <strain evidence="11">CCUG 64793</strain>
    </source>
</reference>
<evidence type="ECO:0000256" key="5">
    <source>
        <dbReference type="ARBA" id="ARBA00022691"/>
    </source>
</evidence>
<comment type="caution">
    <text evidence="9">Lacks conserved residue(s) required for the propagation of feature annotation.</text>
</comment>
<dbReference type="Gene3D" id="3.90.1150.10">
    <property type="entry name" value="Aspartate Aminotransferase, domain 1"/>
    <property type="match status" value="1"/>
</dbReference>
<dbReference type="CDD" id="cd00610">
    <property type="entry name" value="OAT_like"/>
    <property type="match status" value="1"/>
</dbReference>
<organism evidence="10 11">
    <name type="scientific">Salegentibacter chungangensis</name>
    <dbReference type="NCBI Taxonomy" id="1335724"/>
    <lineage>
        <taxon>Bacteria</taxon>
        <taxon>Pseudomonadati</taxon>
        <taxon>Bacteroidota</taxon>
        <taxon>Flavobacteriia</taxon>
        <taxon>Flavobacteriales</taxon>
        <taxon>Flavobacteriaceae</taxon>
        <taxon>Salegentibacter</taxon>
    </lineage>
</organism>
<comment type="similarity">
    <text evidence="9">Belongs to the class-III pyridoxal-phosphate-dependent aminotransferase family. BioA subfamily.</text>
</comment>
<sequence length="430" mass="48281">MSKTNISGNKHLSERDQKHLWHPLTQHKVSPEMLAITRASGARIFDEDGKEYIDGIASWYTCMYGHCNEAITSKVARQMQELDQVVFSGFTHEPAVKLSEALMEILPENQQKLFFNDNGSTATEIGIKMALQYHHNLGNDRKVMLAFEEGFHGDTFGAMSVSGLSVYNGAFKDHFIAVVRIPVPNGENNTEVVRKLKELVSDYKIAGFIYEPLVQGAAAMKMHDAKGLDDILRICKENEIVCVADEVMTGFGKTGKYFASDYLETKPDVICMSKALTAGLLPMGLTSCTQEIYDAFYSEDISKGLFHGHTYTANPLACTAALAGVELLTSEEIQADIKRVMESHRRFAEKIKDHPKVTNSRQLGVIYAFDLNVKMERYGNLRNKLFKYFMDQGVFLRPLGNTIYISAPYVISDAELEKIYSSIEQVLEEF</sequence>
<keyword evidence="4 9" id="KW-0808">Transferase</keyword>
<dbReference type="NCBIfam" id="TIGR00508">
    <property type="entry name" value="bioA"/>
    <property type="match status" value="1"/>
</dbReference>
<evidence type="ECO:0000313" key="11">
    <source>
        <dbReference type="Proteomes" id="UP001597131"/>
    </source>
</evidence>
<comment type="cofactor">
    <cofactor evidence="1 9">
        <name>pyridoxal 5'-phosphate</name>
        <dbReference type="ChEBI" id="CHEBI:597326"/>
    </cofactor>
</comment>
<dbReference type="RefSeq" id="WP_380742874.1">
    <property type="nucleotide sequence ID" value="NZ_JBHTLI010000001.1"/>
</dbReference>
<feature type="binding site" evidence="9">
    <location>
        <position position="397"/>
    </location>
    <ligand>
        <name>substrate</name>
    </ligand>
</feature>
<evidence type="ECO:0000256" key="7">
    <source>
        <dbReference type="ARBA" id="ARBA00022898"/>
    </source>
</evidence>